<reference evidence="1 2" key="1">
    <citation type="submission" date="2020-09" db="EMBL/GenBank/DDBJ databases">
        <title>De no assembly of potato wild relative species, Solanum commersonii.</title>
        <authorList>
            <person name="Cho K."/>
        </authorList>
    </citation>
    <scope>NUCLEOTIDE SEQUENCE [LARGE SCALE GENOMIC DNA]</scope>
    <source>
        <strain evidence="1">LZ3.2</strain>
        <tissue evidence="1">Leaf</tissue>
    </source>
</reference>
<comment type="caution">
    <text evidence="1">The sequence shown here is derived from an EMBL/GenBank/DDBJ whole genome shotgun (WGS) entry which is preliminary data.</text>
</comment>
<dbReference type="AlphaFoldDB" id="A0A9J6B3F6"/>
<proteinExistence type="predicted"/>
<dbReference type="Proteomes" id="UP000824120">
    <property type="component" value="Chromosome 1"/>
</dbReference>
<dbReference type="OrthoDB" id="1214248at2759"/>
<evidence type="ECO:0000313" key="1">
    <source>
        <dbReference type="EMBL" id="KAG5631172.1"/>
    </source>
</evidence>
<gene>
    <name evidence="1" type="ORF">H5410_002889</name>
</gene>
<accession>A0A9J6B3F6</accession>
<keyword evidence="2" id="KW-1185">Reference proteome</keyword>
<dbReference type="EMBL" id="JACXVP010000001">
    <property type="protein sequence ID" value="KAG5631172.1"/>
    <property type="molecule type" value="Genomic_DNA"/>
</dbReference>
<protein>
    <submittedName>
        <fullName evidence="1">Uncharacterized protein</fullName>
    </submittedName>
</protein>
<dbReference type="PANTHER" id="PTHR33116:SF67">
    <property type="entry name" value="REVERSE TRANSCRIPTASE"/>
    <property type="match status" value="1"/>
</dbReference>
<name>A0A9J6B3F6_SOLCO</name>
<sequence>MLPILRLRSITLIRVLEKIGFGSRTLDMVWKLEANNWYSLHEVLRKALNHLFYNYEFKSFGLPKFSDQLNLLAYAYDTIIFASVWKSKLLSFGGKPMLINHELQSIPIYLLSTIFPTKGFIYDIHRIFAKFLWNFKDGERLSTGFLGMTNV</sequence>
<dbReference type="PANTHER" id="PTHR33116">
    <property type="entry name" value="REVERSE TRANSCRIPTASE ZINC-BINDING DOMAIN-CONTAINING PROTEIN-RELATED-RELATED"/>
    <property type="match status" value="1"/>
</dbReference>
<organism evidence="1 2">
    <name type="scientific">Solanum commersonii</name>
    <name type="common">Commerson's wild potato</name>
    <name type="synonym">Commerson's nightshade</name>
    <dbReference type="NCBI Taxonomy" id="4109"/>
    <lineage>
        <taxon>Eukaryota</taxon>
        <taxon>Viridiplantae</taxon>
        <taxon>Streptophyta</taxon>
        <taxon>Embryophyta</taxon>
        <taxon>Tracheophyta</taxon>
        <taxon>Spermatophyta</taxon>
        <taxon>Magnoliopsida</taxon>
        <taxon>eudicotyledons</taxon>
        <taxon>Gunneridae</taxon>
        <taxon>Pentapetalae</taxon>
        <taxon>asterids</taxon>
        <taxon>lamiids</taxon>
        <taxon>Solanales</taxon>
        <taxon>Solanaceae</taxon>
        <taxon>Solanoideae</taxon>
        <taxon>Solaneae</taxon>
        <taxon>Solanum</taxon>
    </lineage>
</organism>
<evidence type="ECO:0000313" key="2">
    <source>
        <dbReference type="Proteomes" id="UP000824120"/>
    </source>
</evidence>